<evidence type="ECO:0000256" key="5">
    <source>
        <dbReference type="SAM" id="MobiDB-lite"/>
    </source>
</evidence>
<comment type="caution">
    <text evidence="7">The sequence shown here is derived from an EMBL/GenBank/DDBJ whole genome shotgun (WGS) entry which is preliminary data.</text>
</comment>
<dbReference type="FunFam" id="3.30.559.10:FF:000016">
    <property type="entry name" value="Nonribosomal peptide synthase Pes1"/>
    <property type="match status" value="1"/>
</dbReference>
<keyword evidence="8" id="KW-1185">Reference proteome</keyword>
<dbReference type="InterPro" id="IPR010071">
    <property type="entry name" value="AA_adenyl_dom"/>
</dbReference>
<dbReference type="SUPFAM" id="SSF56801">
    <property type="entry name" value="Acetyl-CoA synthetase-like"/>
    <property type="match status" value="4"/>
</dbReference>
<reference evidence="7 8" key="1">
    <citation type="journal article" date="2016" name="Genome Announc.">
        <title>Genome Sequence of Madurella mycetomatis mm55, Isolated from a Human Mycetoma Case in Sudan.</title>
        <authorList>
            <person name="Smit S."/>
            <person name="Derks M.F."/>
            <person name="Bervoets S."/>
            <person name="Fahal A."/>
            <person name="van Leeuwen W."/>
            <person name="van Belkum A."/>
            <person name="van de Sande W.W."/>
        </authorList>
    </citation>
    <scope>NUCLEOTIDE SEQUENCE [LARGE SCALE GENOMIC DNA]</scope>
    <source>
        <strain evidence="8">mm55</strain>
    </source>
</reference>
<dbReference type="PROSITE" id="PS50075">
    <property type="entry name" value="CARRIER"/>
    <property type="match status" value="3"/>
</dbReference>
<dbReference type="SUPFAM" id="SSF52777">
    <property type="entry name" value="CoA-dependent acyltransferases"/>
    <property type="match status" value="10"/>
</dbReference>
<dbReference type="InterPro" id="IPR036736">
    <property type="entry name" value="ACP-like_sf"/>
</dbReference>
<dbReference type="GO" id="GO:0044550">
    <property type="term" value="P:secondary metabolite biosynthetic process"/>
    <property type="evidence" value="ECO:0007669"/>
    <property type="project" value="TreeGrafter"/>
</dbReference>
<dbReference type="InterPro" id="IPR042099">
    <property type="entry name" value="ANL_N_sf"/>
</dbReference>
<dbReference type="InterPro" id="IPR000873">
    <property type="entry name" value="AMP-dep_synth/lig_dom"/>
</dbReference>
<dbReference type="Gene3D" id="2.30.38.10">
    <property type="entry name" value="Luciferase, Domain 3"/>
    <property type="match status" value="1"/>
</dbReference>
<dbReference type="SUPFAM" id="SSF47336">
    <property type="entry name" value="ACP-like"/>
    <property type="match status" value="3"/>
</dbReference>
<evidence type="ECO:0000313" key="8">
    <source>
        <dbReference type="Proteomes" id="UP000078237"/>
    </source>
</evidence>
<evidence type="ECO:0000256" key="2">
    <source>
        <dbReference type="ARBA" id="ARBA00022553"/>
    </source>
</evidence>
<dbReference type="CDD" id="cd19545">
    <property type="entry name" value="FUM14_C_NRPS-like"/>
    <property type="match status" value="1"/>
</dbReference>
<dbReference type="GO" id="GO:0043041">
    <property type="term" value="P:amino acid activation for nonribosomal peptide biosynthetic process"/>
    <property type="evidence" value="ECO:0007669"/>
    <property type="project" value="TreeGrafter"/>
</dbReference>
<dbReference type="InterPro" id="IPR023213">
    <property type="entry name" value="CAT-like_dom_sf"/>
</dbReference>
<dbReference type="Pfam" id="PF00550">
    <property type="entry name" value="PP-binding"/>
    <property type="match status" value="3"/>
</dbReference>
<dbReference type="STRING" id="100816.A0A175W9R8"/>
<dbReference type="InterPro" id="IPR020806">
    <property type="entry name" value="PKS_PP-bd"/>
</dbReference>
<dbReference type="Gene3D" id="3.40.50.980">
    <property type="match status" value="2"/>
</dbReference>
<protein>
    <submittedName>
        <fullName evidence="7">Nonribosomal peptide synthetase 12</fullName>
    </submittedName>
</protein>
<evidence type="ECO:0000256" key="3">
    <source>
        <dbReference type="ARBA" id="ARBA00022598"/>
    </source>
</evidence>
<dbReference type="Proteomes" id="UP000078237">
    <property type="component" value="Unassembled WGS sequence"/>
</dbReference>
<dbReference type="CDD" id="cd05918">
    <property type="entry name" value="A_NRPS_SidN3_like"/>
    <property type="match status" value="3"/>
</dbReference>
<dbReference type="SMART" id="SM00823">
    <property type="entry name" value="PKS_PP"/>
    <property type="match status" value="3"/>
</dbReference>
<evidence type="ECO:0000259" key="6">
    <source>
        <dbReference type="PROSITE" id="PS50075"/>
    </source>
</evidence>
<gene>
    <name evidence="7" type="ORF">MMYC01_204605</name>
</gene>
<keyword evidence="3" id="KW-0436">Ligase</keyword>
<dbReference type="OrthoDB" id="416786at2759"/>
<dbReference type="GO" id="GO:0005737">
    <property type="term" value="C:cytoplasm"/>
    <property type="evidence" value="ECO:0007669"/>
    <property type="project" value="TreeGrafter"/>
</dbReference>
<dbReference type="PROSITE" id="PS00455">
    <property type="entry name" value="AMP_BINDING"/>
    <property type="match status" value="4"/>
</dbReference>
<dbReference type="FunFam" id="3.30.300.30:FF:000015">
    <property type="entry name" value="Nonribosomal peptide synthase SidD"/>
    <property type="match status" value="3"/>
</dbReference>
<evidence type="ECO:0000313" key="7">
    <source>
        <dbReference type="EMBL" id="KXX80427.1"/>
    </source>
</evidence>
<dbReference type="Pfam" id="PF00501">
    <property type="entry name" value="AMP-binding"/>
    <property type="match status" value="4"/>
</dbReference>
<dbReference type="GO" id="GO:0031177">
    <property type="term" value="F:phosphopantetheine binding"/>
    <property type="evidence" value="ECO:0007669"/>
    <property type="project" value="InterPro"/>
</dbReference>
<comment type="similarity">
    <text evidence="4">Belongs to the NRP synthetase family.</text>
</comment>
<evidence type="ECO:0000256" key="4">
    <source>
        <dbReference type="ARBA" id="ARBA00029454"/>
    </source>
</evidence>
<dbReference type="NCBIfam" id="NF003417">
    <property type="entry name" value="PRK04813.1"/>
    <property type="match status" value="4"/>
</dbReference>
<dbReference type="NCBIfam" id="TIGR01733">
    <property type="entry name" value="AA-adenyl-dom"/>
    <property type="match status" value="3"/>
</dbReference>
<dbReference type="PROSITE" id="PS00012">
    <property type="entry name" value="PHOSPHOPANTETHEINE"/>
    <property type="match status" value="1"/>
</dbReference>
<dbReference type="CDD" id="cd19534">
    <property type="entry name" value="E_NRPS"/>
    <property type="match status" value="1"/>
</dbReference>
<dbReference type="Gene3D" id="1.10.1200.10">
    <property type="entry name" value="ACP-like"/>
    <property type="match status" value="3"/>
</dbReference>
<dbReference type="PANTHER" id="PTHR45527">
    <property type="entry name" value="NONRIBOSOMAL PEPTIDE SYNTHETASE"/>
    <property type="match status" value="1"/>
</dbReference>
<accession>A0A175W9R8</accession>
<dbReference type="FunFam" id="3.30.559.30:FF:000003">
    <property type="entry name" value="Nonribosomal peptide synthase SidD"/>
    <property type="match status" value="1"/>
</dbReference>
<proteinExistence type="inferred from homology"/>
<dbReference type="Gene3D" id="3.30.559.30">
    <property type="entry name" value="Nonribosomal peptide synthetase, condensation domain"/>
    <property type="match status" value="6"/>
</dbReference>
<dbReference type="InterPro" id="IPR006162">
    <property type="entry name" value="Ppantetheine_attach_site"/>
</dbReference>
<dbReference type="Pfam" id="PF00668">
    <property type="entry name" value="Condensation"/>
    <property type="match status" value="5"/>
</dbReference>
<dbReference type="FunFam" id="3.40.50.12780:FF:000014">
    <property type="entry name" value="Nonribosomal peptide synthetase 1"/>
    <property type="match status" value="3"/>
</dbReference>
<dbReference type="InterPro" id="IPR020845">
    <property type="entry name" value="AMP-binding_CS"/>
</dbReference>
<feature type="region of interest" description="Disordered" evidence="5">
    <location>
        <begin position="726"/>
        <end position="746"/>
    </location>
</feature>
<organism evidence="7 8">
    <name type="scientific">Madurella mycetomatis</name>
    <dbReference type="NCBI Taxonomy" id="100816"/>
    <lineage>
        <taxon>Eukaryota</taxon>
        <taxon>Fungi</taxon>
        <taxon>Dikarya</taxon>
        <taxon>Ascomycota</taxon>
        <taxon>Pezizomycotina</taxon>
        <taxon>Sordariomycetes</taxon>
        <taxon>Sordariomycetidae</taxon>
        <taxon>Sordariales</taxon>
        <taxon>Sordariales incertae sedis</taxon>
        <taxon>Madurella</taxon>
    </lineage>
</organism>
<feature type="domain" description="Carrier" evidence="6">
    <location>
        <begin position="745"/>
        <end position="821"/>
    </location>
</feature>
<sequence length="4822" mass="528517">MASWAMLLSRYLDTDQVCFGVVEESLVPTIVPGGDCKMMQRYSACRVLLKKELEASAAVINCRKSVETCRSHHCSSAAELIRQTTSLGQPRFNTAVWLVDCDIADSAYEPDKDIGGHCAGIELVLVLCKSLSPGSGPCYLQYSPSLLSDPAAALVAANYRTIITNLASGLGSTLDQLPVLSREDLAVTWSWNQACPDAVDGLAHDFFKRSVVSHPDAPAICASDSSFTYRELDALSNSLAHFLVQKGIGPEVVVPLCFEKSAWAPVSMLAVIKAGGAFTFLDPSYPMGTLLDIVQQADARFLLCSASTVTMWDGHLPTHEVSARSLADLPRFPEPPQTSVNPSSLLYLIFTSGSTGKPKGVCIEHASYLSSALHFARVTYLRSSSRVLQFASYSFDASILENLTTLLCGGCVCIPDETARSRGIAHITNEFGVTWAFFTPSVVKSIDPAEVPTLETLLLAGEAPSKAEVDAWAGKVQLMNGYGPSECCIASAAHPSLDTSTEAANIGWPVGGVLWVVDTNDHNQLVPVGAVGELAIEGPHLGRGYLHDREKTARAFVEAPKWTADFPASRKRRVYLTGDLVRRNLDGSFLFIGRKDTQVKVKGVRIELGAVEQHLLADHLVRLATAMAPVKGPRKNRLVVAVSITGTGSTQKDGVLNALQGSGAEQEQARQSVRAIRDRLAQKVPGHMVPTSWFVLESFPLMPSGKIDRRKVREWIEGMDSDALGDGECLPDQSSMEEVPGEVSESTSPLVEAFRDTISLVLNRPADSVALRKSFIGLGGDSISALQLVSHCRARNIAITVHDILRSKSIIEIARCAESGFKQASVPQAEESYDVPFDLSPIQRLFFQWEPEGTRSGGDNRFNQSFLVRVKRRVSSASVTRALKIVAERHPMLRCRFVKSATPGGRQEWQQIIPKDTDNSFRFEEHQVSGPGETRDIILKSQSDIDMIHGPVFVVDLVNELHGQLLSMIAHHLVVDLVSWRVIMQDLELLLQGAALPPQSSLPWQAWCGLQADYARRHLPPRTAFPHYRNISLSSLEYWGLENSCNMFRDTATANIQLDVATTSLLMSPERRQALRTEPIDMFLTAVIHSFTRTFRDRGPPTVFRESHGREPWNGSIDISSTVGWFTTMYPVQVGTGSRGLIDTLRRVKDAQRRVPRNGWPYFASRFHHPEGLKEFGSPPVVEIIFDFLGLYQQLEREEGLFEQEPWYNADIGPEFHRPGLFEITAEMIRGKLQLRFEYNKTMKRQAEFMRWVQECERDLMELARVGHEAPYMQALSDFPLLHMGYDGLDSLFTTVLPQLGVSADNVEDAYDTSPMQTGLLLSQAKDPSLYRCSLVLQVETTSPFESVDLQRLGDAWLRLTDRHSSLRTIFVPDVSNGDAFCQVVLRRADVRVAQIRCSSSELDAALKEKALIPLRSALPPHKLTIYKVDDGRTYIRIDINHASIDGTSGEILIRDLVALYDGCIQLPEATVYRDFISHVKSCDLEKGLQYWASCLATVEPCHLPLLDDGTTQDGSLQAVHIDSPVSMDSLSHFCQSHNITLPTVFKLAWSLVLRAYTGSDRVCFGYLVSGRDCLEHGGKENAIGAFANTLTCRADLSNTLASVLSNIQRDSLSDLQHQYCSLAHVQRAIGSRKLADQQSLFNTILNFQIHPPAAAVESSITLKAEYTDEPTEFSCVIDIAVRTKHLQISLAHWTSLVCRGQAENLTSAFAAALVAIVRSPEVMPANRTDLFSESHSNQIWSWNSTVPSRVDMLIHDIVSGHAATQPTAPAIESWDGDFTYGRLEETATDLSHHLLHLGVGAGSIVPLCFEKSAWTIVSMLAVLKAGGAFVLLDPKHISADRTAGIIRDTEATLLVAGEKESILLPDTTAVRTVVIVDASRISRIRSCPDCHQQREGLLESGRSTATSSRNAAYIVFTSGTTGKPKGSVTTHSAICTAAAAHGKRVGLSRETRVLQYSSYTFDACLAEILVILLFGGCVCVPAEQKRTDDIVGAINEAKANLAILTPSVARLLTPTNVPTLQTLVLAGETMSAADLARWRGHLRLINAYGPSECSIACTMNPVVLNDPSNIGRAAGSVCWVVDPEDPERLVPIGAIGELVVEGFVVASGYLNDEARTDEVFIKPPAWLAGKRLDIEQVSDRLYKTGDLVRFNSDGSIKFIGRKDTQSKIHGQRIESGEIEHHLLSRCAEIGAVAVEVIEPDARQHNQTLAAFITFTSPANNASYQASAVEGSDLGVFLDIPDNVAARLRLVQDSLTEVLPSYMVPTVFIPLSAFPTAPSGKLDRKFLREAAAKFPASLLNRYSLSVVLTQQAVYGKTEKLLQSAWAEVLRAPLETIGRETSFFRLGGDSLSAMRLVSIARNNYGLGFTTADIFKHSKLCDMAALIDRNRGEIDDTQSTVTVMPFTLLGGDESVGRLVSMAATQCRVPKDHILDLYPCTPLQEGLMALSMERKGAYLGQNVFLLPESLDVDRLKRAWDVVVAANPILRTRIVNDDTEGCFQAVIDDSITWLHPTCSKEQYLANDLDIPLTWGGPLNRFAVLVTESSQHVHIIWTTHHALFDRWSHGLVLEQLEKAYHGESLPSVVPFNRFIAYITGRDDTACAAFWTSQLDGDAATFPHLPSNTYTPRAKSRDERVVDIASRTGSHITTPTTLRAAWALATGRFADAEDIVFGVSVSGRSAAVHDIDRINGPTMATVPVKIHLDRGLPVSSFLESVQGQATDMIAFEQWGLQNIAKVSKNAAFRNLLIIHPAREQNTDRTPLGLGLVSNAHADYYTYALVVECFFMSNNRVKVAMTYDPDLVPYVAQLSSCFELLIQQLADPTNDGLPLSTLDYCSSEDKSCIFGWNYQSPTVVEACIHDLVAKSARRRPEAAAVCSRDFNMTYSELDLMSTKLAQHLAYLGVQPETPVPAIFEKSGWAIVAQLAVLKAGGVMCMLDPSHPLQRLEDNIETTDANLILASEMYSPLLQQDGRMILSIGALMMQSIAETGCAVSLPLVRPENAAYIVFTSGTTGKPKGSITEHRAFASASASYAATMQISESSRVLQHAAFSFDPYILETFSTLIQGGCVCYVEDEIRTDPAELAGAMNALQVTWAMMTPSFARLLPEDCVSGLKTLVFIGEAVTGADTSWSSKVRLMNSYGPSECSVVSSLNDNVTTGSDNVHIGRGVGSRCWIVEPHNHNLLAPVGCVGELLLESPGLARGYLKEPSKTAEVFIHSPRWLQGIRPNSRLYKTGDLVRYIPSDGTIVFVGRKDTQVKVHGQRLELGEIEHHLFSDEHVKTAAVTLPKAGRFKGKLVVTLSLRPTTASKTSNGNANGNLKLVDSDAKHIVVRQLSDIRMRLESLVPSYMVPSVWVPVYNVPLTSSLKANKREITTWLETMNGETAGQVMELSHPEQPSCHETATTKMEHRLRDIIANVLGLSVDQVSLNRSFIGLGGDSITAIQVMACCRAEKIALNTKDILRSKTIVQLAERATAADPSVKHEQVQGKSVTSSDKFGLAPIQKLYFEAGIGQMCAGPQSAQSSHFNRSIFVRLVRGVTVEKLARAVETLVRGHSMLRARFTQNELDGTWSQYTRPASDKTFVFRHHTLASRDDIDSILAAGQHRLDAVNGPVFSADLLEIAVPVSDGGQGQEQLLFMVAHQLVVDLVSWRVILQDLEQFLATGELLSKDPFSFQAWAEAQQQYAAENLQEPDELVDLFATAPADYGYWGISPDTNTFGDTVTSGFTLDAASTSALLGACNERFRTKPADLFIAALLDSFASIFTDRELPPAYCEEYGRKCAWDSNIDLASTVGCFTIMYPLEVKLVASREGDVVDAVRRTKDARVRISSRAWSYFAARFLTKRGYGAFRHHLPMEILFNYVGSHWKFGGEDALFTPVPLTSPPSSSHQAAPIIADVGAQCRRLAVFDINVEIGNDGKASFTFAFNRRAFHQPKIHLWISKYRHALLEAIDRLTAMPPEPTLSDFPLMPLTYENLDRIKTELIPALHLRNLYDIADMYPCGPTQKGILISQARSTGTYNESFIYSVSLQGSGEVDIEKLVNAWQNVVARHATLRAIIVEDPIDTGEGYFQVVLRSYSPQICQLDCTDDNEDAALEQMRNSAAAAAATSGWGESEPAHGVVFCRTATKVYMQLNISHALIDGASLRILLRDIATAYDGNPLGPADEVDPPTYRDYISHIRGIQSSDAMDYWTQYLDGVLPCHIPVLREGARDAPRNEADAQSIPIDLSVSSKSITDFCLTLGLTPANVFQLAWALVLQLYTGLDQVCFGYLASGRDAPVNGIDSIIGVVCNMLVLKLHLCGHKTGVELLLEVQEDWINSVQHQFVSLADIQHHRQEHDATSPSIGRTKALFNTGLSCAWESGRVEAKTSQSSLFFDFLGGHGVSEYDAVMSIWRVPGSSDFRGSYTYKTSHMTAMQAENVVRTFGRTIGRIMEMSTRRMSEWCLFVESDVGRFPGFSAPYPTMVDAYADELISARAQNCTGRPAICSWDGQLTYGELDDLSDRLANHLAANYCVGPEVLVPVCMEKSLWFVVSVLGILKAGGAFVPMDATQPARFQTVIEQTSAELVVTSTSLGARFSRFDGVSVLAVDEHLMRQLLPNTTESHMHHSHRHRDPGNAAYVMFTSGSTGTPKGVVIDHRAWCSSAPGQIEAHGMDEGTRRLQFASHAFDAAVGDILATLTAGGCLCIPSETERLDNVEAAITRMRVNMLNVSPSLLRVLKPENIPGVQTLIVSGESAPEHELRKWCGRVRLVIAYGPTECSVESSAAACPSVDAVKPSNIGVPKVCRYWVVSAADHNVLVPAGAIGELLIEGVGATYILYIMMRGG</sequence>
<evidence type="ECO:0000256" key="1">
    <source>
        <dbReference type="ARBA" id="ARBA00022450"/>
    </source>
</evidence>
<dbReference type="Gene3D" id="3.40.50.12780">
    <property type="entry name" value="N-terminal domain of ligase-like"/>
    <property type="match status" value="3"/>
</dbReference>
<dbReference type="FunFam" id="3.30.559.30:FF:000002">
    <property type="entry name" value="Nonribosomal peptide synthase Pes1"/>
    <property type="match status" value="2"/>
</dbReference>
<dbReference type="InterPro" id="IPR045851">
    <property type="entry name" value="AMP-bd_C_sf"/>
</dbReference>
<dbReference type="InterPro" id="IPR001242">
    <property type="entry name" value="Condensation_dom"/>
</dbReference>
<name>A0A175W9R8_9PEZI</name>
<feature type="domain" description="Carrier" evidence="6">
    <location>
        <begin position="3400"/>
        <end position="3476"/>
    </location>
</feature>
<feature type="domain" description="Carrier" evidence="6">
    <location>
        <begin position="2312"/>
        <end position="2389"/>
    </location>
</feature>
<dbReference type="GO" id="GO:0016874">
    <property type="term" value="F:ligase activity"/>
    <property type="evidence" value="ECO:0007669"/>
    <property type="project" value="UniProtKB-KW"/>
</dbReference>
<dbReference type="CDD" id="cd19542">
    <property type="entry name" value="CT_NRPS-like"/>
    <property type="match status" value="2"/>
</dbReference>
<dbReference type="PANTHER" id="PTHR45527:SF16">
    <property type="entry name" value="NONRIBOSOMAL PEPTIDE SYNTHASE ATNA-RELATED"/>
    <property type="match status" value="1"/>
</dbReference>
<dbReference type="InterPro" id="IPR009081">
    <property type="entry name" value="PP-bd_ACP"/>
</dbReference>
<dbReference type="Gene3D" id="3.30.300.30">
    <property type="match status" value="3"/>
</dbReference>
<keyword evidence="1" id="KW-0596">Phosphopantetheine</keyword>
<dbReference type="Gene3D" id="3.30.559.10">
    <property type="entry name" value="Chloramphenicol acetyltransferase-like domain"/>
    <property type="match status" value="5"/>
</dbReference>
<keyword evidence="2" id="KW-0597">Phosphoprotein</keyword>
<dbReference type="EMBL" id="LCTW02000060">
    <property type="protein sequence ID" value="KXX80427.1"/>
    <property type="molecule type" value="Genomic_DNA"/>
</dbReference>
<dbReference type="VEuPathDB" id="FungiDB:MMYC01_204605"/>